<organism evidence="2 3">
    <name type="scientific">Nocardia jiangxiensis</name>
    <dbReference type="NCBI Taxonomy" id="282685"/>
    <lineage>
        <taxon>Bacteria</taxon>
        <taxon>Bacillati</taxon>
        <taxon>Actinomycetota</taxon>
        <taxon>Actinomycetes</taxon>
        <taxon>Mycobacteriales</taxon>
        <taxon>Nocardiaceae</taxon>
        <taxon>Nocardia</taxon>
    </lineage>
</organism>
<sequence>MRRVISVVVGVVLCLLGALWIGQGTGNVQGSPMTGHSQWTYLGAVLIVVGVVAIVSAAYRRRKR</sequence>
<name>A0ABW6S1R0_9NOCA</name>
<reference evidence="2 3" key="1">
    <citation type="submission" date="2024-10" db="EMBL/GenBank/DDBJ databases">
        <title>The Natural Products Discovery Center: Release of the First 8490 Sequenced Strains for Exploring Actinobacteria Biosynthetic Diversity.</title>
        <authorList>
            <person name="Kalkreuter E."/>
            <person name="Kautsar S.A."/>
            <person name="Yang D."/>
            <person name="Bader C.D."/>
            <person name="Teijaro C.N."/>
            <person name="Fluegel L."/>
            <person name="Davis C.M."/>
            <person name="Simpson J.R."/>
            <person name="Lauterbach L."/>
            <person name="Steele A.D."/>
            <person name="Gui C."/>
            <person name="Meng S."/>
            <person name="Li G."/>
            <person name="Viehrig K."/>
            <person name="Ye F."/>
            <person name="Su P."/>
            <person name="Kiefer A.F."/>
            <person name="Nichols A."/>
            <person name="Cepeda A.J."/>
            <person name="Yan W."/>
            <person name="Fan B."/>
            <person name="Jiang Y."/>
            <person name="Adhikari A."/>
            <person name="Zheng C.-J."/>
            <person name="Schuster L."/>
            <person name="Cowan T.M."/>
            <person name="Smanski M.J."/>
            <person name="Chevrette M.G."/>
            <person name="De Carvalho L.P.S."/>
            <person name="Shen B."/>
        </authorList>
    </citation>
    <scope>NUCLEOTIDE SEQUENCE [LARGE SCALE GENOMIC DNA]</scope>
    <source>
        <strain evidence="2 3">NPDC002593</strain>
    </source>
</reference>
<evidence type="ECO:0000313" key="3">
    <source>
        <dbReference type="Proteomes" id="UP001601992"/>
    </source>
</evidence>
<evidence type="ECO:0000313" key="2">
    <source>
        <dbReference type="EMBL" id="MFF3570238.1"/>
    </source>
</evidence>
<keyword evidence="1" id="KW-1133">Transmembrane helix</keyword>
<evidence type="ECO:0000256" key="1">
    <source>
        <dbReference type="SAM" id="Phobius"/>
    </source>
</evidence>
<feature type="transmembrane region" description="Helical" evidence="1">
    <location>
        <begin position="40"/>
        <end position="59"/>
    </location>
</feature>
<comment type="caution">
    <text evidence="2">The sequence shown here is derived from an EMBL/GenBank/DDBJ whole genome shotgun (WGS) entry which is preliminary data.</text>
</comment>
<dbReference type="EMBL" id="JBIAQY010000007">
    <property type="protein sequence ID" value="MFF3570238.1"/>
    <property type="molecule type" value="Genomic_DNA"/>
</dbReference>
<evidence type="ECO:0008006" key="4">
    <source>
        <dbReference type="Google" id="ProtNLM"/>
    </source>
</evidence>
<dbReference type="RefSeq" id="WP_040821688.1">
    <property type="nucleotide sequence ID" value="NZ_JBIAQY010000007.1"/>
</dbReference>
<proteinExistence type="predicted"/>
<accession>A0ABW6S1R0</accession>
<keyword evidence="3" id="KW-1185">Reference proteome</keyword>
<protein>
    <recommendedName>
        <fullName evidence="4">LPXTG-motif cell wall anchor domain-containing protein</fullName>
    </recommendedName>
</protein>
<keyword evidence="1" id="KW-0472">Membrane</keyword>
<keyword evidence="1" id="KW-0812">Transmembrane</keyword>
<dbReference type="Proteomes" id="UP001601992">
    <property type="component" value="Unassembled WGS sequence"/>
</dbReference>
<gene>
    <name evidence="2" type="ORF">ACFYXQ_20900</name>
</gene>